<gene>
    <name evidence="2" type="ORF">Mal48_21980</name>
</gene>
<evidence type="ECO:0000313" key="3">
    <source>
        <dbReference type="Proteomes" id="UP000315724"/>
    </source>
</evidence>
<name>A0A517QMT4_9PLAN</name>
<proteinExistence type="predicted"/>
<feature type="region of interest" description="Disordered" evidence="1">
    <location>
        <begin position="126"/>
        <end position="174"/>
    </location>
</feature>
<organism evidence="2 3">
    <name type="scientific">Thalassoglobus polymorphus</name>
    <dbReference type="NCBI Taxonomy" id="2527994"/>
    <lineage>
        <taxon>Bacteria</taxon>
        <taxon>Pseudomonadati</taxon>
        <taxon>Planctomycetota</taxon>
        <taxon>Planctomycetia</taxon>
        <taxon>Planctomycetales</taxon>
        <taxon>Planctomycetaceae</taxon>
        <taxon>Thalassoglobus</taxon>
    </lineage>
</organism>
<protein>
    <submittedName>
        <fullName evidence="2">Uncharacterized protein</fullName>
    </submittedName>
</protein>
<accession>A0A517QMT4</accession>
<dbReference type="Proteomes" id="UP000315724">
    <property type="component" value="Chromosome"/>
</dbReference>
<feature type="compositionally biased region" description="Polar residues" evidence="1">
    <location>
        <begin position="157"/>
        <end position="167"/>
    </location>
</feature>
<reference evidence="2 3" key="1">
    <citation type="submission" date="2019-02" db="EMBL/GenBank/DDBJ databases">
        <title>Deep-cultivation of Planctomycetes and their phenomic and genomic characterization uncovers novel biology.</title>
        <authorList>
            <person name="Wiegand S."/>
            <person name="Jogler M."/>
            <person name="Boedeker C."/>
            <person name="Pinto D."/>
            <person name="Vollmers J."/>
            <person name="Rivas-Marin E."/>
            <person name="Kohn T."/>
            <person name="Peeters S.H."/>
            <person name="Heuer A."/>
            <person name="Rast P."/>
            <person name="Oberbeckmann S."/>
            <person name="Bunk B."/>
            <person name="Jeske O."/>
            <person name="Meyerdierks A."/>
            <person name="Storesund J.E."/>
            <person name="Kallscheuer N."/>
            <person name="Luecker S."/>
            <person name="Lage O.M."/>
            <person name="Pohl T."/>
            <person name="Merkel B.J."/>
            <person name="Hornburger P."/>
            <person name="Mueller R.-W."/>
            <person name="Bruemmer F."/>
            <person name="Labrenz M."/>
            <person name="Spormann A.M."/>
            <person name="Op den Camp H."/>
            <person name="Overmann J."/>
            <person name="Amann R."/>
            <person name="Jetten M.S.M."/>
            <person name="Mascher T."/>
            <person name="Medema M.H."/>
            <person name="Devos D.P."/>
            <person name="Kaster A.-K."/>
            <person name="Ovreas L."/>
            <person name="Rohde M."/>
            <person name="Galperin M.Y."/>
            <person name="Jogler C."/>
        </authorList>
    </citation>
    <scope>NUCLEOTIDE SEQUENCE [LARGE SCALE GENOMIC DNA]</scope>
    <source>
        <strain evidence="2 3">Mal48</strain>
    </source>
</reference>
<dbReference type="KEGG" id="tpol:Mal48_21980"/>
<dbReference type="RefSeq" id="WP_145198597.1">
    <property type="nucleotide sequence ID" value="NZ_CP036267.1"/>
</dbReference>
<keyword evidence="3" id="KW-1185">Reference proteome</keyword>
<evidence type="ECO:0000256" key="1">
    <source>
        <dbReference type="SAM" id="MobiDB-lite"/>
    </source>
</evidence>
<dbReference type="EMBL" id="CP036267">
    <property type="protein sequence ID" value="QDT32948.1"/>
    <property type="molecule type" value="Genomic_DNA"/>
</dbReference>
<sequence>MIRTPHLLQLTVIFSVAAGLSSTAWSQSNGLVKERFLQPETSTKSMQPNDLGLAGRSDKQNKNAAIAAGLESTDGEKSLALRNVLGQKSAKLGVGQLQPLKNKVANNRHAGEEFWSTAFDGIKIKQGESKGGLPTRESQLQSGSSKKEVLSLEGSHGITSETLSKLNKNAEGLK</sequence>
<dbReference type="AlphaFoldDB" id="A0A517QMT4"/>
<evidence type="ECO:0000313" key="2">
    <source>
        <dbReference type="EMBL" id="QDT32948.1"/>
    </source>
</evidence>